<keyword evidence="1" id="KW-0812">Transmembrane</keyword>
<dbReference type="Proteomes" id="UP001431192">
    <property type="component" value="Unassembled WGS sequence"/>
</dbReference>
<accession>A0ABT2P495</accession>
<proteinExistence type="predicted"/>
<reference evidence="2" key="1">
    <citation type="submission" date="2022-09" db="EMBL/GenBank/DDBJ databases">
        <title>Shewanella sp. KJ10-1 sp.nov, isolated from marine algae.</title>
        <authorList>
            <person name="Butt M."/>
            <person name="Lee J.K."/>
            <person name="Kim J.M."/>
            <person name="Choi D.G."/>
        </authorList>
    </citation>
    <scope>NUCLEOTIDE SEQUENCE</scope>
    <source>
        <strain evidence="2">KJ10-1</strain>
    </source>
</reference>
<gene>
    <name evidence="2" type="ORF">N4T56_14705</name>
</gene>
<dbReference type="EMBL" id="JAODOQ010000001">
    <property type="protein sequence ID" value="MCT8987482.1"/>
    <property type="molecule type" value="Genomic_DNA"/>
</dbReference>
<evidence type="ECO:0000256" key="1">
    <source>
        <dbReference type="SAM" id="Phobius"/>
    </source>
</evidence>
<sequence length="80" mass="8652">MTNIGNYTLTFLSIGLLLGAVIGYVAFSVSNLILGAVSLIAWLVLMVGIPPSNSSKLRMALFYMSLTLLPVTWAVYIWLG</sequence>
<keyword evidence="3" id="KW-1185">Reference proteome</keyword>
<evidence type="ECO:0000313" key="3">
    <source>
        <dbReference type="Proteomes" id="UP001431192"/>
    </source>
</evidence>
<organism evidence="2 3">
    <name type="scientific">Shewanella phaeophyticola</name>
    <dbReference type="NCBI Taxonomy" id="2978345"/>
    <lineage>
        <taxon>Bacteria</taxon>
        <taxon>Pseudomonadati</taxon>
        <taxon>Pseudomonadota</taxon>
        <taxon>Gammaproteobacteria</taxon>
        <taxon>Alteromonadales</taxon>
        <taxon>Shewanellaceae</taxon>
        <taxon>Shewanella</taxon>
    </lineage>
</organism>
<feature type="transmembrane region" description="Helical" evidence="1">
    <location>
        <begin position="32"/>
        <end position="49"/>
    </location>
</feature>
<name>A0ABT2P495_9GAMM</name>
<protein>
    <submittedName>
        <fullName evidence="2">Uncharacterized protein</fullName>
    </submittedName>
</protein>
<dbReference type="RefSeq" id="WP_261733745.1">
    <property type="nucleotide sequence ID" value="NZ_JAODOQ010000001.1"/>
</dbReference>
<feature type="transmembrane region" description="Helical" evidence="1">
    <location>
        <begin position="61"/>
        <end position="79"/>
    </location>
</feature>
<keyword evidence="1" id="KW-0472">Membrane</keyword>
<comment type="caution">
    <text evidence="2">The sequence shown here is derived from an EMBL/GenBank/DDBJ whole genome shotgun (WGS) entry which is preliminary data.</text>
</comment>
<evidence type="ECO:0000313" key="2">
    <source>
        <dbReference type="EMBL" id="MCT8987482.1"/>
    </source>
</evidence>
<keyword evidence="1" id="KW-1133">Transmembrane helix</keyword>
<feature type="transmembrane region" description="Helical" evidence="1">
    <location>
        <begin position="7"/>
        <end position="26"/>
    </location>
</feature>